<reference evidence="1" key="1">
    <citation type="submission" date="2022-06" db="EMBL/GenBank/DDBJ databases">
        <title>Uncovering the hologenomic basis of an extraordinary plant invasion.</title>
        <authorList>
            <person name="Bieker V.C."/>
            <person name="Martin M.D."/>
            <person name="Gilbert T."/>
            <person name="Hodgins K."/>
            <person name="Battlay P."/>
            <person name="Petersen B."/>
            <person name="Wilson J."/>
        </authorList>
    </citation>
    <scope>NUCLEOTIDE SEQUENCE</scope>
    <source>
        <strain evidence="1">AA19_3_7</strain>
        <tissue evidence="1">Leaf</tissue>
    </source>
</reference>
<proteinExistence type="predicted"/>
<gene>
    <name evidence="1" type="ORF">M8C21_001666</name>
</gene>
<evidence type="ECO:0000313" key="1">
    <source>
        <dbReference type="EMBL" id="KAI7742611.1"/>
    </source>
</evidence>
<dbReference type="AlphaFoldDB" id="A0AAD5CLC0"/>
<evidence type="ECO:0000313" key="2">
    <source>
        <dbReference type="Proteomes" id="UP001206925"/>
    </source>
</evidence>
<dbReference type="Proteomes" id="UP001206925">
    <property type="component" value="Unassembled WGS sequence"/>
</dbReference>
<sequence length="46" mass="5620">MDDHSLFTFQDIAYECISLNYKKRPTMDMVVDRIEVALEYHVNRRR</sequence>
<dbReference type="EMBL" id="JAMZMK010007950">
    <property type="protein sequence ID" value="KAI7742611.1"/>
    <property type="molecule type" value="Genomic_DNA"/>
</dbReference>
<accession>A0AAD5CLC0</accession>
<protein>
    <submittedName>
        <fullName evidence="1">Uncharacterized protein</fullName>
    </submittedName>
</protein>
<organism evidence="1 2">
    <name type="scientific">Ambrosia artemisiifolia</name>
    <name type="common">Common ragweed</name>
    <dbReference type="NCBI Taxonomy" id="4212"/>
    <lineage>
        <taxon>Eukaryota</taxon>
        <taxon>Viridiplantae</taxon>
        <taxon>Streptophyta</taxon>
        <taxon>Embryophyta</taxon>
        <taxon>Tracheophyta</taxon>
        <taxon>Spermatophyta</taxon>
        <taxon>Magnoliopsida</taxon>
        <taxon>eudicotyledons</taxon>
        <taxon>Gunneridae</taxon>
        <taxon>Pentapetalae</taxon>
        <taxon>asterids</taxon>
        <taxon>campanulids</taxon>
        <taxon>Asterales</taxon>
        <taxon>Asteraceae</taxon>
        <taxon>Asteroideae</taxon>
        <taxon>Heliantheae alliance</taxon>
        <taxon>Heliantheae</taxon>
        <taxon>Ambrosia</taxon>
    </lineage>
</organism>
<keyword evidence="2" id="KW-1185">Reference proteome</keyword>
<comment type="caution">
    <text evidence="1">The sequence shown here is derived from an EMBL/GenBank/DDBJ whole genome shotgun (WGS) entry which is preliminary data.</text>
</comment>
<name>A0AAD5CLC0_AMBAR</name>